<name>A0ABP9FG92_9GAMM</name>
<proteinExistence type="predicted"/>
<keyword evidence="3" id="KW-1185">Reference proteome</keyword>
<feature type="transmembrane region" description="Helical" evidence="1">
    <location>
        <begin position="60"/>
        <end position="77"/>
    </location>
</feature>
<dbReference type="RefSeq" id="WP_345337187.1">
    <property type="nucleotide sequence ID" value="NZ_BAABJZ010000104.1"/>
</dbReference>
<keyword evidence="1" id="KW-0472">Membrane</keyword>
<evidence type="ECO:0000256" key="1">
    <source>
        <dbReference type="SAM" id="Phobius"/>
    </source>
</evidence>
<gene>
    <name evidence="2" type="ORF">GCM10023333_39110</name>
</gene>
<keyword evidence="1" id="KW-1133">Transmembrane helix</keyword>
<evidence type="ECO:0000313" key="3">
    <source>
        <dbReference type="Proteomes" id="UP001499988"/>
    </source>
</evidence>
<dbReference type="EMBL" id="BAABJZ010000104">
    <property type="protein sequence ID" value="GAA4901296.1"/>
    <property type="molecule type" value="Genomic_DNA"/>
</dbReference>
<keyword evidence="1" id="KW-0812">Transmembrane</keyword>
<feature type="transmembrane region" description="Helical" evidence="1">
    <location>
        <begin position="34"/>
        <end position="54"/>
    </location>
</feature>
<organism evidence="2 3">
    <name type="scientific">Ferrimonas pelagia</name>
    <dbReference type="NCBI Taxonomy" id="1177826"/>
    <lineage>
        <taxon>Bacteria</taxon>
        <taxon>Pseudomonadati</taxon>
        <taxon>Pseudomonadota</taxon>
        <taxon>Gammaproteobacteria</taxon>
        <taxon>Alteromonadales</taxon>
        <taxon>Ferrimonadaceae</taxon>
        <taxon>Ferrimonas</taxon>
    </lineage>
</organism>
<reference evidence="3" key="1">
    <citation type="journal article" date="2019" name="Int. J. Syst. Evol. Microbiol.">
        <title>The Global Catalogue of Microorganisms (GCM) 10K type strain sequencing project: providing services to taxonomists for standard genome sequencing and annotation.</title>
        <authorList>
            <consortium name="The Broad Institute Genomics Platform"/>
            <consortium name="The Broad Institute Genome Sequencing Center for Infectious Disease"/>
            <person name="Wu L."/>
            <person name="Ma J."/>
        </authorList>
    </citation>
    <scope>NUCLEOTIDE SEQUENCE [LARGE SCALE GENOMIC DNA]</scope>
    <source>
        <strain evidence="3">JCM 18401</strain>
    </source>
</reference>
<dbReference type="Proteomes" id="UP001499988">
    <property type="component" value="Unassembled WGS sequence"/>
</dbReference>
<feature type="transmembrane region" description="Helical" evidence="1">
    <location>
        <begin position="84"/>
        <end position="103"/>
    </location>
</feature>
<comment type="caution">
    <text evidence="2">The sequence shown here is derived from an EMBL/GenBank/DDBJ whole genome shotgun (WGS) entry which is preliminary data.</text>
</comment>
<sequence>MVLQLFLFLIIAVLLALTPVFVGVRALKIGNPSWFAALAAVAALLALQDLAQLFLDEPRWIWLAGLIGGGFAFSLLLDCPYWKAFLICILVLLMQWFATVNLLEGTPPVQELQRLVKGSQAEIWPQYQD</sequence>
<feature type="transmembrane region" description="Helical" evidence="1">
    <location>
        <begin position="6"/>
        <end position="27"/>
    </location>
</feature>
<evidence type="ECO:0000313" key="2">
    <source>
        <dbReference type="EMBL" id="GAA4901296.1"/>
    </source>
</evidence>
<accession>A0ABP9FG92</accession>
<protein>
    <submittedName>
        <fullName evidence="2">Uncharacterized protein</fullName>
    </submittedName>
</protein>